<keyword evidence="6" id="KW-0808">Transferase</keyword>
<evidence type="ECO:0000256" key="8">
    <source>
        <dbReference type="ARBA" id="ARBA00048752"/>
    </source>
</evidence>
<dbReference type="Proteomes" id="UP001651158">
    <property type="component" value="Unassembled WGS sequence"/>
</dbReference>
<keyword evidence="7" id="KW-0949">S-adenosyl-L-methionine</keyword>
<dbReference type="PANTHER" id="PTHR10882:SF0">
    <property type="entry name" value="DIPHTHINE METHYL ESTER SYNTHASE"/>
    <property type="match status" value="1"/>
</dbReference>
<name>A0ABR4QEG4_9CEST</name>
<comment type="similarity">
    <text evidence="3">Belongs to the diphthine synthase family.</text>
</comment>
<evidence type="ECO:0000313" key="11">
    <source>
        <dbReference type="Proteomes" id="UP001651158"/>
    </source>
</evidence>
<evidence type="ECO:0000313" key="10">
    <source>
        <dbReference type="EMBL" id="KAL5107991.1"/>
    </source>
</evidence>
<comment type="caution">
    <text evidence="10">The sequence shown here is derived from an EMBL/GenBank/DDBJ whole genome shotgun (WGS) entry which is preliminary data.</text>
</comment>
<comment type="pathway">
    <text evidence="2">Protein modification; peptidyl-diphthamide biosynthesis.</text>
</comment>
<protein>
    <recommendedName>
        <fullName evidence="4">diphthine methyl ester synthase</fullName>
        <ecNumber evidence="4">2.1.1.314</ecNumber>
    </recommendedName>
</protein>
<evidence type="ECO:0000256" key="3">
    <source>
        <dbReference type="ARBA" id="ARBA00006729"/>
    </source>
</evidence>
<evidence type="ECO:0000256" key="5">
    <source>
        <dbReference type="ARBA" id="ARBA00022603"/>
    </source>
</evidence>
<accession>A0ABR4QEG4</accession>
<gene>
    <name evidence="10" type="ORF">TcWFU_007520</name>
</gene>
<evidence type="ECO:0000259" key="9">
    <source>
        <dbReference type="Pfam" id="PF00590"/>
    </source>
</evidence>
<dbReference type="NCBIfam" id="TIGR00522">
    <property type="entry name" value="dph5"/>
    <property type="match status" value="1"/>
</dbReference>
<dbReference type="SUPFAM" id="SSF53790">
    <property type="entry name" value="Tetrapyrrole methylase"/>
    <property type="match status" value="1"/>
</dbReference>
<comment type="function">
    <text evidence="1">S-adenosyl-L-methionine-dependent methyltransferase that catalyzes four methylations of the modified target histidine residue in translation elongation factor 2 (EF-2), to form an intermediate called diphthine methyl ester. The four successive methylation reactions represent the second step of diphthamide biosynthesis.</text>
</comment>
<evidence type="ECO:0000256" key="2">
    <source>
        <dbReference type="ARBA" id="ARBA00005156"/>
    </source>
</evidence>
<dbReference type="PANTHER" id="PTHR10882">
    <property type="entry name" value="DIPHTHINE SYNTHASE"/>
    <property type="match status" value="1"/>
</dbReference>
<dbReference type="EMBL" id="JAKROA010000004">
    <property type="protein sequence ID" value="KAL5107991.1"/>
    <property type="molecule type" value="Genomic_DNA"/>
</dbReference>
<dbReference type="Gene3D" id="3.40.1010.10">
    <property type="entry name" value="Cobalt-precorrin-4 Transmethylase, Domain 1"/>
    <property type="match status" value="1"/>
</dbReference>
<dbReference type="InterPro" id="IPR000878">
    <property type="entry name" value="4pyrrol_Mease"/>
</dbReference>
<organism evidence="10 11">
    <name type="scientific">Taenia crassiceps</name>
    <dbReference type="NCBI Taxonomy" id="6207"/>
    <lineage>
        <taxon>Eukaryota</taxon>
        <taxon>Metazoa</taxon>
        <taxon>Spiralia</taxon>
        <taxon>Lophotrochozoa</taxon>
        <taxon>Platyhelminthes</taxon>
        <taxon>Cestoda</taxon>
        <taxon>Eucestoda</taxon>
        <taxon>Cyclophyllidea</taxon>
        <taxon>Taeniidae</taxon>
        <taxon>Taenia</taxon>
    </lineage>
</organism>
<sequence>MLYIVGLGLSTVEDITVSGLNAIQECDYVFIDAYTSILTHGIERISAFCGKDVKTADREFTEQDSLIISLAKSENVAFLVVGDPLCATTHTGSFTAYTYFEVDLIIRAIKERIPYKVIHNSSIMTSVACCGLQLYRMGETVSIPLWTDFGCPESFYSKIVSNYCRGLHTLCLLDIKMKEKSLDNLLHNRDIYEPPRFMLCSEAAYQILEAGRRIHKRFMDASVNPDVEMPCEPEPESYLHPDCLAVCLARVGSPTQAILVTTMGILAAPLSPGDSDNLLKVLGGPLHSMIIPGKLHPMEIEFLSARLLVGDGKKDLETVPSGTSLPVLLPPTKASCDFRECVKSMFDRHQELLTTKY</sequence>
<dbReference type="InterPro" id="IPR004551">
    <property type="entry name" value="Dphthn_synthase"/>
</dbReference>
<evidence type="ECO:0000256" key="1">
    <source>
        <dbReference type="ARBA" id="ARBA00004006"/>
    </source>
</evidence>
<reference evidence="10 11" key="1">
    <citation type="journal article" date="2022" name="Front. Cell. Infect. Microbiol.">
        <title>The Genomes of Two Strains of Taenia crassiceps the Animal Model for the Study of Human Cysticercosis.</title>
        <authorList>
            <person name="Bobes R.J."/>
            <person name="Estrada K."/>
            <person name="Rios-Valencia D.G."/>
            <person name="Calderon-Gallegos A."/>
            <person name="de la Torre P."/>
            <person name="Carrero J.C."/>
            <person name="Sanchez-Flores A."/>
            <person name="Laclette J.P."/>
        </authorList>
    </citation>
    <scope>NUCLEOTIDE SEQUENCE [LARGE SCALE GENOMIC DNA]</scope>
    <source>
        <strain evidence="10">WFUcys</strain>
    </source>
</reference>
<dbReference type="EC" id="2.1.1.314" evidence="4"/>
<comment type="catalytic activity">
    <reaction evidence="8">
        <text>2-[(3S)-amino-3-carboxypropyl]-L-histidyl-[translation elongation factor 2] + 4 S-adenosyl-L-methionine = diphthine methyl ester-[translation elongation factor 2] + 4 S-adenosyl-L-homocysteine + 3 H(+)</text>
        <dbReference type="Rhea" id="RHEA:42652"/>
        <dbReference type="Rhea" id="RHEA-COMP:9749"/>
        <dbReference type="Rhea" id="RHEA-COMP:10173"/>
        <dbReference type="ChEBI" id="CHEBI:15378"/>
        <dbReference type="ChEBI" id="CHEBI:57856"/>
        <dbReference type="ChEBI" id="CHEBI:59789"/>
        <dbReference type="ChEBI" id="CHEBI:73995"/>
        <dbReference type="ChEBI" id="CHEBI:79005"/>
        <dbReference type="EC" id="2.1.1.314"/>
    </reaction>
</comment>
<dbReference type="Pfam" id="PF00590">
    <property type="entry name" value="TP_methylase"/>
    <property type="match status" value="1"/>
</dbReference>
<proteinExistence type="inferred from homology"/>
<evidence type="ECO:0000256" key="4">
    <source>
        <dbReference type="ARBA" id="ARBA00011927"/>
    </source>
</evidence>
<keyword evidence="11" id="KW-1185">Reference proteome</keyword>
<keyword evidence="5" id="KW-0489">Methyltransferase</keyword>
<dbReference type="InterPro" id="IPR014777">
    <property type="entry name" value="4pyrrole_Mease_sub1"/>
</dbReference>
<dbReference type="InterPro" id="IPR035996">
    <property type="entry name" value="4pyrrol_Methylase_sf"/>
</dbReference>
<dbReference type="CDD" id="cd11647">
    <property type="entry name" value="DHP5_DphB"/>
    <property type="match status" value="1"/>
</dbReference>
<feature type="domain" description="Tetrapyrrole methylase" evidence="9">
    <location>
        <begin position="1"/>
        <end position="188"/>
    </location>
</feature>
<evidence type="ECO:0000256" key="7">
    <source>
        <dbReference type="ARBA" id="ARBA00022691"/>
    </source>
</evidence>
<dbReference type="InterPro" id="IPR014776">
    <property type="entry name" value="4pyrrole_Mease_sub2"/>
</dbReference>
<dbReference type="Gene3D" id="3.30.950.10">
    <property type="entry name" value="Methyltransferase, Cobalt-precorrin-4 Transmethylase, Domain 2"/>
    <property type="match status" value="1"/>
</dbReference>
<evidence type="ECO:0000256" key="6">
    <source>
        <dbReference type="ARBA" id="ARBA00022679"/>
    </source>
</evidence>